<feature type="transmembrane region" description="Helical" evidence="1">
    <location>
        <begin position="226"/>
        <end position="243"/>
    </location>
</feature>
<keyword evidence="1" id="KW-0472">Membrane</keyword>
<evidence type="ECO:0000313" key="3">
    <source>
        <dbReference type="Proteomes" id="UP000604046"/>
    </source>
</evidence>
<keyword evidence="3" id="KW-1185">Reference proteome</keyword>
<name>A0A812L1N4_9DINO</name>
<dbReference type="EMBL" id="CAJNDS010000783">
    <property type="protein sequence ID" value="CAE7233916.1"/>
    <property type="molecule type" value="Genomic_DNA"/>
</dbReference>
<keyword evidence="1" id="KW-1133">Transmembrane helix</keyword>
<gene>
    <name evidence="2" type="ORF">SNAT2548_LOCUS9821</name>
</gene>
<sequence length="871" mass="97951">MEAEVELGHHRTPVMEEGVELPLRNRQFSLPVSHDQTSGARMAAAVGDSDSDISDSDISGTGRLKAARVALWVYTAARIVANIAVAGWSFDGIVRPIITGLGVYFFLRQGSRFSERLPTNVWGRRAICFLALFVADESVLVFLSDGWGGGACKLIPLIWEFHGNVIQVHIINLRLVVMGYHRTARFSQWVIGIAAACLAVSTFLYITADTHQESRDHVHQINMPGSLFVATFLAATLPLTVALQRLAKRAHDECVIDDGEHCGEYFFSGVSLQCSTLLRVLGPAFSLLSWRAILEHMLLPVQLWRTPMMWVSVDAATQVLSTLLTSGMLGDYVDSFLEREHDSEQFASPWYWDWIHGLPAFPGKIRPEPSECVVCFPARIYPELWHKALASAQQSDGCSLADVYLKDHASGVGCHAENDLPGGCWCHSIYGKLSGNDYMRDFDEESISCSGDRQEEERAVQRHLQLENELAELLGQVLVTRKRGINRQTALEWCWEQVQALERAKLKCKANNGRAPWGCMWFENWRKNVEEAVSHGHTLHVFYTEGRVGQGKLSWHSLSHAEEEVRHQYCGLEEFYQIPQVAYLEHMGLPFEEHDILDFEVFFLRQNSSSAKKELAGGGLACDKRVAFPGKINLEATKCIVSFPGIYSQQWDKAVSIVQKEDVCSLACVFLTDTDSGLGCHASNPDTPGRCWCHIIYGQVPASNYLCVIDLVDKQMTEDELAFTQADAAAMGKVVLIRQHQNEPEWLDELSRARKDAEERCKANHGKAPWGCMWFEKWKLNVDEAALKYGQELQVFYFEGKVGCGKLDWEKLCDGEERRKARESTGLGASQTAEVAYLEKVGYKHYEKDISDFESFLLQRRMSHMKPAHTA</sequence>
<proteinExistence type="predicted"/>
<dbReference type="AlphaFoldDB" id="A0A812L1N4"/>
<comment type="caution">
    <text evidence="2">The sequence shown here is derived from an EMBL/GenBank/DDBJ whole genome shotgun (WGS) entry which is preliminary data.</text>
</comment>
<organism evidence="2 3">
    <name type="scientific">Symbiodinium natans</name>
    <dbReference type="NCBI Taxonomy" id="878477"/>
    <lineage>
        <taxon>Eukaryota</taxon>
        <taxon>Sar</taxon>
        <taxon>Alveolata</taxon>
        <taxon>Dinophyceae</taxon>
        <taxon>Suessiales</taxon>
        <taxon>Symbiodiniaceae</taxon>
        <taxon>Symbiodinium</taxon>
    </lineage>
</organism>
<dbReference type="Proteomes" id="UP000604046">
    <property type="component" value="Unassembled WGS sequence"/>
</dbReference>
<evidence type="ECO:0000256" key="1">
    <source>
        <dbReference type="SAM" id="Phobius"/>
    </source>
</evidence>
<keyword evidence="1" id="KW-0812">Transmembrane</keyword>
<evidence type="ECO:0000313" key="2">
    <source>
        <dbReference type="EMBL" id="CAE7233916.1"/>
    </source>
</evidence>
<protein>
    <submittedName>
        <fullName evidence="2">Uncharacterized protein</fullName>
    </submittedName>
</protein>
<reference evidence="2" key="1">
    <citation type="submission" date="2021-02" db="EMBL/GenBank/DDBJ databases">
        <authorList>
            <person name="Dougan E. K."/>
            <person name="Rhodes N."/>
            <person name="Thang M."/>
            <person name="Chan C."/>
        </authorList>
    </citation>
    <scope>NUCLEOTIDE SEQUENCE</scope>
</reference>
<feature type="transmembrane region" description="Helical" evidence="1">
    <location>
        <begin position="189"/>
        <end position="206"/>
    </location>
</feature>
<accession>A0A812L1N4</accession>